<evidence type="ECO:0000313" key="2">
    <source>
        <dbReference type="Proteomes" id="UP001056291"/>
    </source>
</evidence>
<sequence length="160" mass="18033">MDNTPKSAADTLYEAIQLTRPLLRHITASVDAMSRDAGVSVGQRAVLEVMMPDRRLTGPQITEILQLKRQFVARMLSEAKFLELVQTEPNPAHVRAHFFKLTEKGFKAISLIRAREMALVQDFANQFTEAEISCHHRIQLGLTDWFANLGEQKEGEEPCG</sequence>
<name>A0ABY4W782_9PROT</name>
<organism evidence="1 2">
    <name type="scientific">Sneathiella marina</name>
    <dbReference type="NCBI Taxonomy" id="2950108"/>
    <lineage>
        <taxon>Bacteria</taxon>
        <taxon>Pseudomonadati</taxon>
        <taxon>Pseudomonadota</taxon>
        <taxon>Alphaproteobacteria</taxon>
        <taxon>Sneathiellales</taxon>
        <taxon>Sneathiellaceae</taxon>
        <taxon>Sneathiella</taxon>
    </lineage>
</organism>
<dbReference type="Gene3D" id="1.10.10.10">
    <property type="entry name" value="Winged helix-like DNA-binding domain superfamily/Winged helix DNA-binding domain"/>
    <property type="match status" value="1"/>
</dbReference>
<reference evidence="1" key="1">
    <citation type="submission" date="2022-06" db="EMBL/GenBank/DDBJ databases">
        <title>Sneathiella actinostolidae sp. nov., isolated from a sea anemonein the Western Pacific Ocean.</title>
        <authorList>
            <person name="Wei M.J."/>
        </authorList>
    </citation>
    <scope>NUCLEOTIDE SEQUENCE</scope>
    <source>
        <strain evidence="1">PHK-P5</strain>
    </source>
</reference>
<proteinExistence type="predicted"/>
<accession>A0ABY4W782</accession>
<gene>
    <name evidence="1" type="ORF">NBZ79_07845</name>
</gene>
<dbReference type="InterPro" id="IPR036388">
    <property type="entry name" value="WH-like_DNA-bd_sf"/>
</dbReference>
<dbReference type="InterPro" id="IPR036390">
    <property type="entry name" value="WH_DNA-bd_sf"/>
</dbReference>
<keyword evidence="2" id="KW-1185">Reference proteome</keyword>
<evidence type="ECO:0000313" key="1">
    <source>
        <dbReference type="EMBL" id="USG62887.1"/>
    </source>
</evidence>
<dbReference type="SUPFAM" id="SSF46785">
    <property type="entry name" value="Winged helix' DNA-binding domain"/>
    <property type="match status" value="1"/>
</dbReference>
<dbReference type="Proteomes" id="UP001056291">
    <property type="component" value="Chromosome"/>
</dbReference>
<evidence type="ECO:0008006" key="3">
    <source>
        <dbReference type="Google" id="ProtNLM"/>
    </source>
</evidence>
<dbReference type="EMBL" id="CP098747">
    <property type="protein sequence ID" value="USG62887.1"/>
    <property type="molecule type" value="Genomic_DNA"/>
</dbReference>
<protein>
    <recommendedName>
        <fullName evidence="3">HTH marR-type domain-containing protein</fullName>
    </recommendedName>
</protein>
<dbReference type="RefSeq" id="WP_251937137.1">
    <property type="nucleotide sequence ID" value="NZ_CP098747.1"/>
</dbReference>